<evidence type="ECO:0000256" key="3">
    <source>
        <dbReference type="ARBA" id="ARBA00023015"/>
    </source>
</evidence>
<dbReference type="SUPFAM" id="SSF46689">
    <property type="entry name" value="Homeodomain-like"/>
    <property type="match status" value="1"/>
</dbReference>
<dbReference type="InterPro" id="IPR009057">
    <property type="entry name" value="Homeodomain-like_sf"/>
</dbReference>
<evidence type="ECO:0000256" key="6">
    <source>
        <dbReference type="ARBA" id="ARBA00023242"/>
    </source>
</evidence>
<evidence type="ECO:0000256" key="5">
    <source>
        <dbReference type="ARBA" id="ARBA00023163"/>
    </source>
</evidence>
<dbReference type="GO" id="GO:0005634">
    <property type="term" value="C:nucleus"/>
    <property type="evidence" value="ECO:0007669"/>
    <property type="project" value="UniProtKB-SubCell"/>
</dbReference>
<feature type="domain" description="Myb-like" evidence="8">
    <location>
        <begin position="75"/>
        <end position="125"/>
    </location>
</feature>
<evidence type="ECO:0000256" key="1">
    <source>
        <dbReference type="ARBA" id="ARBA00004123"/>
    </source>
</evidence>
<dbReference type="AlphaFoldDB" id="A0AAV1CLB9"/>
<dbReference type="InterPro" id="IPR017930">
    <property type="entry name" value="Myb_dom"/>
</dbReference>
<feature type="domain" description="HTH myb-type" evidence="9">
    <location>
        <begin position="75"/>
        <end position="129"/>
    </location>
</feature>
<dbReference type="Pfam" id="PF00249">
    <property type="entry name" value="Myb_DNA-binding"/>
    <property type="match status" value="2"/>
</dbReference>
<protein>
    <submittedName>
        <fullName evidence="10">OLC1v1032251C2</fullName>
    </submittedName>
</protein>
<evidence type="ECO:0000313" key="11">
    <source>
        <dbReference type="Proteomes" id="UP001161247"/>
    </source>
</evidence>
<keyword evidence="11" id="KW-1185">Reference proteome</keyword>
<dbReference type="Proteomes" id="UP001161247">
    <property type="component" value="Chromosome 2"/>
</dbReference>
<comment type="subcellular location">
    <subcellularLocation>
        <location evidence="1">Nucleus</location>
    </subcellularLocation>
</comment>
<dbReference type="FunFam" id="1.10.10.60:FF:000107">
    <property type="entry name" value="MYB transcription factor"/>
    <property type="match status" value="1"/>
</dbReference>
<sequence>MSKGKRSCSTSANEEEESAAAFDDLRRGPWTLEEDNLLIHYITCNGEGRWNTLAKCAGLKRTGKSCRLRWLNYLKPDIKRGNLTPQEQLLILELHSKWGNRWSKIAQHLPGRTDNEIKNYWRTRVQKQARQLNVDSNSKKFLEAIKSYWMPRLLEKVEQNSSISSSSSSSDNHHCSAPSPLLTNDAIPLPPSSSSSTSPESLKSSSDSLKQMHFPATQMENHHDHRHGGPVVESCGNKSLMIKDECYQVDMTSYGDAGEAPLFANPEFLSSSAMESQEDLNFSGCQQIISEANWFDDEMPEITTFWNMDELWHFRKPEVGI</sequence>
<dbReference type="GO" id="GO:0003700">
    <property type="term" value="F:DNA-binding transcription factor activity"/>
    <property type="evidence" value="ECO:0007669"/>
    <property type="project" value="InterPro"/>
</dbReference>
<evidence type="ECO:0000259" key="8">
    <source>
        <dbReference type="PROSITE" id="PS50090"/>
    </source>
</evidence>
<name>A0AAV1CLB9_OLDCO</name>
<dbReference type="PROSITE" id="PS50090">
    <property type="entry name" value="MYB_LIKE"/>
    <property type="match status" value="2"/>
</dbReference>
<evidence type="ECO:0000256" key="7">
    <source>
        <dbReference type="SAM" id="MobiDB-lite"/>
    </source>
</evidence>
<accession>A0AAV1CLB9</accession>
<dbReference type="PANTHER" id="PTHR45675:SF30">
    <property type="entry name" value="TRANSCRIPTION FACTOR MYB62"/>
    <property type="match status" value="1"/>
</dbReference>
<feature type="domain" description="HTH myb-type" evidence="9">
    <location>
        <begin position="24"/>
        <end position="74"/>
    </location>
</feature>
<dbReference type="EMBL" id="OX459119">
    <property type="protein sequence ID" value="CAI9096166.1"/>
    <property type="molecule type" value="Genomic_DNA"/>
</dbReference>
<keyword evidence="4" id="KW-0238">DNA-binding</keyword>
<feature type="region of interest" description="Disordered" evidence="7">
    <location>
        <begin position="160"/>
        <end position="209"/>
    </location>
</feature>
<dbReference type="InterPro" id="IPR001005">
    <property type="entry name" value="SANT/Myb"/>
</dbReference>
<dbReference type="PANTHER" id="PTHR45675">
    <property type="entry name" value="MYB TRANSCRIPTION FACTOR-RELATED-RELATED"/>
    <property type="match status" value="1"/>
</dbReference>
<gene>
    <name evidence="10" type="ORF">OLC1_LOCUS6988</name>
</gene>
<organism evidence="10 11">
    <name type="scientific">Oldenlandia corymbosa var. corymbosa</name>
    <dbReference type="NCBI Taxonomy" id="529605"/>
    <lineage>
        <taxon>Eukaryota</taxon>
        <taxon>Viridiplantae</taxon>
        <taxon>Streptophyta</taxon>
        <taxon>Embryophyta</taxon>
        <taxon>Tracheophyta</taxon>
        <taxon>Spermatophyta</taxon>
        <taxon>Magnoliopsida</taxon>
        <taxon>eudicotyledons</taxon>
        <taxon>Gunneridae</taxon>
        <taxon>Pentapetalae</taxon>
        <taxon>asterids</taxon>
        <taxon>lamiids</taxon>
        <taxon>Gentianales</taxon>
        <taxon>Rubiaceae</taxon>
        <taxon>Rubioideae</taxon>
        <taxon>Spermacoceae</taxon>
        <taxon>Hedyotis-Oldenlandia complex</taxon>
        <taxon>Oldenlandia</taxon>
    </lineage>
</organism>
<feature type="compositionally biased region" description="Low complexity" evidence="7">
    <location>
        <begin position="192"/>
        <end position="209"/>
    </location>
</feature>
<dbReference type="CDD" id="cd00167">
    <property type="entry name" value="SANT"/>
    <property type="match status" value="2"/>
</dbReference>
<dbReference type="PROSITE" id="PS51294">
    <property type="entry name" value="HTH_MYB"/>
    <property type="match status" value="2"/>
</dbReference>
<evidence type="ECO:0000256" key="4">
    <source>
        <dbReference type="ARBA" id="ARBA00023125"/>
    </source>
</evidence>
<keyword evidence="2" id="KW-0677">Repeat</keyword>
<evidence type="ECO:0000259" key="9">
    <source>
        <dbReference type="PROSITE" id="PS51294"/>
    </source>
</evidence>
<dbReference type="FunFam" id="1.10.10.60:FF:000011">
    <property type="entry name" value="Myb transcription factor"/>
    <property type="match status" value="1"/>
</dbReference>
<keyword evidence="6" id="KW-0539">Nucleus</keyword>
<dbReference type="GO" id="GO:0043565">
    <property type="term" value="F:sequence-specific DNA binding"/>
    <property type="evidence" value="ECO:0007669"/>
    <property type="project" value="InterPro"/>
</dbReference>
<proteinExistence type="predicted"/>
<reference evidence="10" key="1">
    <citation type="submission" date="2023-03" db="EMBL/GenBank/DDBJ databases">
        <authorList>
            <person name="Julca I."/>
        </authorList>
    </citation>
    <scope>NUCLEOTIDE SEQUENCE</scope>
</reference>
<dbReference type="InterPro" id="IPR044676">
    <property type="entry name" value="EOBI/EOBII-like_plant"/>
</dbReference>
<evidence type="ECO:0000256" key="2">
    <source>
        <dbReference type="ARBA" id="ARBA00022737"/>
    </source>
</evidence>
<feature type="domain" description="Myb-like" evidence="8">
    <location>
        <begin position="22"/>
        <end position="74"/>
    </location>
</feature>
<feature type="compositionally biased region" description="Low complexity" evidence="7">
    <location>
        <begin position="161"/>
        <end position="170"/>
    </location>
</feature>
<keyword evidence="3" id="KW-0805">Transcription regulation</keyword>
<dbReference type="Gene3D" id="1.10.10.60">
    <property type="entry name" value="Homeodomain-like"/>
    <property type="match status" value="2"/>
</dbReference>
<keyword evidence="5" id="KW-0804">Transcription</keyword>
<evidence type="ECO:0000313" key="10">
    <source>
        <dbReference type="EMBL" id="CAI9096166.1"/>
    </source>
</evidence>
<dbReference type="SMART" id="SM00717">
    <property type="entry name" value="SANT"/>
    <property type="match status" value="2"/>
</dbReference>